<evidence type="ECO:0000256" key="2">
    <source>
        <dbReference type="ARBA" id="ARBA00006476"/>
    </source>
</evidence>
<accession>A0AAV2PIQ3</accession>
<comment type="similarity">
    <text evidence="2">Belongs to the synaptophysin/synaptobrevin family.</text>
</comment>
<name>A0AAV2PIQ3_MEGNR</name>
<keyword evidence="6" id="KW-0325">Glycoprotein</keyword>
<sequence>MGIKRVCIQNQNNQHFILTEGLIHIVQFIFGICAFATTTSFSTTYEIDVACSGNETNKTPITTSIYYPFRLGESSRSVTLCDEAEPYLFYLMGDFHSDSGFYVTVGVLAFLYSLAALGVYIFLGPIYENNSNFPVGDCAMHVVFAVLFLAGSSAWANSVTSLRYATDFNFIKDINDGVGDNEEICASFR</sequence>
<dbReference type="InterPro" id="IPR001285">
    <property type="entry name" value="Synaptophysin/porin"/>
</dbReference>
<feature type="transmembrane region" description="Helical" evidence="8">
    <location>
        <begin position="101"/>
        <end position="123"/>
    </location>
</feature>
<keyword evidence="3 7" id="KW-0812">Transmembrane</keyword>
<feature type="transmembrane region" description="Helical" evidence="8">
    <location>
        <begin position="21"/>
        <end position="41"/>
    </location>
</feature>
<evidence type="ECO:0000256" key="4">
    <source>
        <dbReference type="ARBA" id="ARBA00022989"/>
    </source>
</evidence>
<dbReference type="PROSITE" id="PS51225">
    <property type="entry name" value="MARVEL"/>
    <property type="match status" value="1"/>
</dbReference>
<dbReference type="EMBL" id="CAXKWB010000065">
    <property type="protein sequence ID" value="CAL4058896.1"/>
    <property type="molecule type" value="Genomic_DNA"/>
</dbReference>
<feature type="transmembrane region" description="Helical" evidence="8">
    <location>
        <begin position="135"/>
        <end position="156"/>
    </location>
</feature>
<comment type="caution">
    <text evidence="10">The sequence shown here is derived from an EMBL/GenBank/DDBJ whole genome shotgun (WGS) entry which is preliminary data.</text>
</comment>
<gene>
    <name evidence="10" type="ORF">MNOR_LOCUS316</name>
</gene>
<reference evidence="10 11" key="1">
    <citation type="submission" date="2024-05" db="EMBL/GenBank/DDBJ databases">
        <authorList>
            <person name="Wallberg A."/>
        </authorList>
    </citation>
    <scope>NUCLEOTIDE SEQUENCE [LARGE SCALE GENOMIC DNA]</scope>
</reference>
<evidence type="ECO:0000256" key="7">
    <source>
        <dbReference type="PROSITE-ProRule" id="PRU00581"/>
    </source>
</evidence>
<keyword evidence="11" id="KW-1185">Reference proteome</keyword>
<evidence type="ECO:0000259" key="9">
    <source>
        <dbReference type="PROSITE" id="PS51225"/>
    </source>
</evidence>
<evidence type="ECO:0000313" key="11">
    <source>
        <dbReference type="Proteomes" id="UP001497623"/>
    </source>
</evidence>
<evidence type="ECO:0000256" key="5">
    <source>
        <dbReference type="ARBA" id="ARBA00023136"/>
    </source>
</evidence>
<dbReference type="GO" id="GO:0030672">
    <property type="term" value="C:synaptic vesicle membrane"/>
    <property type="evidence" value="ECO:0007669"/>
    <property type="project" value="TreeGrafter"/>
</dbReference>
<dbReference type="Proteomes" id="UP001497623">
    <property type="component" value="Unassembled WGS sequence"/>
</dbReference>
<protein>
    <recommendedName>
        <fullName evidence="9">MARVEL domain-containing protein</fullName>
    </recommendedName>
</protein>
<proteinExistence type="inferred from homology"/>
<dbReference type="PRINTS" id="PR00220">
    <property type="entry name" value="SYNAPTOPHYSN"/>
</dbReference>
<evidence type="ECO:0000313" key="10">
    <source>
        <dbReference type="EMBL" id="CAL4058896.1"/>
    </source>
</evidence>
<organism evidence="10 11">
    <name type="scientific">Meganyctiphanes norvegica</name>
    <name type="common">Northern krill</name>
    <name type="synonym">Thysanopoda norvegica</name>
    <dbReference type="NCBI Taxonomy" id="48144"/>
    <lineage>
        <taxon>Eukaryota</taxon>
        <taxon>Metazoa</taxon>
        <taxon>Ecdysozoa</taxon>
        <taxon>Arthropoda</taxon>
        <taxon>Crustacea</taxon>
        <taxon>Multicrustacea</taxon>
        <taxon>Malacostraca</taxon>
        <taxon>Eumalacostraca</taxon>
        <taxon>Eucarida</taxon>
        <taxon>Euphausiacea</taxon>
        <taxon>Euphausiidae</taxon>
        <taxon>Meganyctiphanes</taxon>
    </lineage>
</organism>
<dbReference type="InterPro" id="IPR008253">
    <property type="entry name" value="Marvel"/>
</dbReference>
<feature type="domain" description="MARVEL" evidence="9">
    <location>
        <begin position="15"/>
        <end position="189"/>
    </location>
</feature>
<dbReference type="AlphaFoldDB" id="A0AAV2PIQ3"/>
<keyword evidence="4 8" id="KW-1133">Transmembrane helix</keyword>
<dbReference type="PANTHER" id="PTHR10306">
    <property type="entry name" value="SYNAPTOPHYSIN"/>
    <property type="match status" value="1"/>
</dbReference>
<evidence type="ECO:0000256" key="1">
    <source>
        <dbReference type="ARBA" id="ARBA00004141"/>
    </source>
</evidence>
<evidence type="ECO:0000256" key="8">
    <source>
        <dbReference type="SAM" id="Phobius"/>
    </source>
</evidence>
<evidence type="ECO:0000256" key="6">
    <source>
        <dbReference type="ARBA" id="ARBA00023180"/>
    </source>
</evidence>
<comment type="subcellular location">
    <subcellularLocation>
        <location evidence="1">Membrane</location>
        <topology evidence="1">Multi-pass membrane protein</topology>
    </subcellularLocation>
</comment>
<dbReference type="PANTHER" id="PTHR10306:SF17">
    <property type="entry name" value="MARVEL DOMAIN-CONTAINING PROTEIN"/>
    <property type="match status" value="1"/>
</dbReference>
<dbReference type="Pfam" id="PF01284">
    <property type="entry name" value="MARVEL"/>
    <property type="match status" value="1"/>
</dbReference>
<evidence type="ECO:0000256" key="3">
    <source>
        <dbReference type="ARBA" id="ARBA00022692"/>
    </source>
</evidence>
<keyword evidence="5 7" id="KW-0472">Membrane</keyword>